<feature type="domain" description="Bacterial bifunctional deaminase-reductase C-terminal" evidence="1">
    <location>
        <begin position="8"/>
        <end position="210"/>
    </location>
</feature>
<dbReference type="Gene3D" id="3.40.430.10">
    <property type="entry name" value="Dihydrofolate Reductase, subunit A"/>
    <property type="match status" value="1"/>
</dbReference>
<gene>
    <name evidence="2" type="ORF">K875_05229</name>
</gene>
<dbReference type="PANTHER" id="PTHR38011">
    <property type="entry name" value="DIHYDROFOLATE REDUCTASE FAMILY PROTEIN (AFU_ORTHOLOGUE AFUA_8G06820)"/>
    <property type="match status" value="1"/>
</dbReference>
<dbReference type="RefSeq" id="WP_044487458.1">
    <property type="nucleotide sequence ID" value="NZ_KK328284.1"/>
</dbReference>
<sequence length="219" mass="23648">MSRVRVHNFSISLDGFGTGIGQSMDAPFGHAAGRLHEWFFATRTFRAMHGEPGGATGVDDALASQWAPGVGAEIMGRNKFGPQRGPWTGGKGGEEWKGWWGAEPPFHTPVFVLTHHPRPPIEMDGGTTFHFIDASPVESLQIARKAAGDSDIRLGGGPTSIRQFLAADLVDHLHIAVVPIILGRGEPLWEGLEGLERRFDAVESVSSPSGVAHLIFTRR</sequence>
<dbReference type="EMBL" id="JLXW01000011">
    <property type="protein sequence ID" value="KBZ59663.1"/>
    <property type="molecule type" value="Genomic_DNA"/>
</dbReference>
<organism evidence="2 3">
    <name type="scientific">Mycobacterium [tuberculosis] TKK-01-0051</name>
    <dbReference type="NCBI Taxonomy" id="1324261"/>
    <lineage>
        <taxon>Bacteria</taxon>
        <taxon>Bacillati</taxon>
        <taxon>Actinomycetota</taxon>
        <taxon>Actinomycetes</taxon>
        <taxon>Mycobacteriales</taxon>
        <taxon>Mycobacteriaceae</taxon>
        <taxon>Mycobacterium</taxon>
        <taxon>Mycobacterium avium complex (MAC)</taxon>
    </lineage>
</organism>
<comment type="caution">
    <text evidence="2">The sequence shown here is derived from an EMBL/GenBank/DDBJ whole genome shotgun (WGS) entry which is preliminary data.</text>
</comment>
<proteinExistence type="predicted"/>
<evidence type="ECO:0000259" key="1">
    <source>
        <dbReference type="Pfam" id="PF01872"/>
    </source>
</evidence>
<dbReference type="InterPro" id="IPR002734">
    <property type="entry name" value="RibDG_C"/>
</dbReference>
<dbReference type="GO" id="GO:0009231">
    <property type="term" value="P:riboflavin biosynthetic process"/>
    <property type="evidence" value="ECO:0007669"/>
    <property type="project" value="InterPro"/>
</dbReference>
<dbReference type="Pfam" id="PF01872">
    <property type="entry name" value="RibD_C"/>
    <property type="match status" value="1"/>
</dbReference>
<reference evidence="2 3" key="1">
    <citation type="submission" date="2014-04" db="EMBL/GenBank/DDBJ databases">
        <title>The Genome Sequence of Mycobacterium tuberculosis TKK-01-0051.</title>
        <authorList>
            <consortium name="The Broad Institute Genomics Platform"/>
            <consortium name="The Broad Institute Genome Sequencing Center for Infectious Disease"/>
            <person name="Earl A.M."/>
            <person name="Cohen K."/>
            <person name="Pym A."/>
            <person name="Bishai W."/>
            <person name="Maharaj K."/>
            <person name="Desjardins C."/>
            <person name="Abeel T."/>
            <person name="Young S."/>
            <person name="Zeng Q."/>
            <person name="Gargeya S."/>
            <person name="Abouelleil A."/>
            <person name="Alvarado L."/>
            <person name="Chapman S.B."/>
            <person name="Gainer-Dewar J."/>
            <person name="Goldberg J."/>
            <person name="Griggs A."/>
            <person name="Gujja S."/>
            <person name="Hansen M."/>
            <person name="Howarth C."/>
            <person name="Imamovic A."/>
            <person name="Larimer J."/>
            <person name="Murphy C."/>
            <person name="Naylor J."/>
            <person name="Pearson M."/>
            <person name="Poon T.W."/>
            <person name="Priest M."/>
            <person name="Roberts A."/>
            <person name="Saif S."/>
            <person name="Shea T."/>
            <person name="Sykes S."/>
            <person name="Wortman J."/>
            <person name="Nusbaum C."/>
            <person name="Birren B."/>
        </authorList>
    </citation>
    <scope>NUCLEOTIDE SEQUENCE [LARGE SCALE GENOMIC DNA]</scope>
    <source>
        <strain evidence="2 3">TKK-01-0051</strain>
    </source>
</reference>
<name>A0A051TSE4_9MYCO</name>
<accession>A0A051TSE4</accession>
<dbReference type="InterPro" id="IPR024072">
    <property type="entry name" value="DHFR-like_dom_sf"/>
</dbReference>
<dbReference type="InterPro" id="IPR050765">
    <property type="entry name" value="Riboflavin_Biosynth_HTPR"/>
</dbReference>
<dbReference type="Proteomes" id="UP000025947">
    <property type="component" value="Unassembled WGS sequence"/>
</dbReference>
<dbReference type="HOGENOM" id="CLU_043966_3_0_11"/>
<keyword evidence="3" id="KW-1185">Reference proteome</keyword>
<evidence type="ECO:0000313" key="3">
    <source>
        <dbReference type="Proteomes" id="UP000025947"/>
    </source>
</evidence>
<evidence type="ECO:0000313" key="2">
    <source>
        <dbReference type="EMBL" id="KBZ59663.1"/>
    </source>
</evidence>
<dbReference type="SUPFAM" id="SSF53597">
    <property type="entry name" value="Dihydrofolate reductase-like"/>
    <property type="match status" value="1"/>
</dbReference>
<dbReference type="PATRIC" id="fig|1324261.3.peg.5271"/>
<dbReference type="PANTHER" id="PTHR38011:SF12">
    <property type="entry name" value="BIFUNCTIONAL DEAMINASE-REDUCTASE DOMAIN PROTEIN"/>
    <property type="match status" value="1"/>
</dbReference>
<dbReference type="GO" id="GO:0008703">
    <property type="term" value="F:5-amino-6-(5-phosphoribosylamino)uracil reductase activity"/>
    <property type="evidence" value="ECO:0007669"/>
    <property type="project" value="InterPro"/>
</dbReference>
<protein>
    <recommendedName>
        <fullName evidence="1">Bacterial bifunctional deaminase-reductase C-terminal domain-containing protein</fullName>
    </recommendedName>
</protein>
<dbReference type="AlphaFoldDB" id="A0A051TSE4"/>